<keyword evidence="3" id="KW-0378">Hydrolase</keyword>
<feature type="domain" description="PDZ" evidence="2">
    <location>
        <begin position="324"/>
        <end position="389"/>
    </location>
</feature>
<name>A0A4R8DPL8_9BACT</name>
<accession>A0A4R8DPL8</accession>
<keyword evidence="4" id="KW-1185">Reference proteome</keyword>
<dbReference type="SUPFAM" id="SSF50630">
    <property type="entry name" value="Acid proteases"/>
    <property type="match status" value="1"/>
</dbReference>
<dbReference type="GO" id="GO:0008233">
    <property type="term" value="F:peptidase activity"/>
    <property type="evidence" value="ECO:0007669"/>
    <property type="project" value="UniProtKB-KW"/>
</dbReference>
<dbReference type="Proteomes" id="UP000294498">
    <property type="component" value="Unassembled WGS sequence"/>
</dbReference>
<dbReference type="InterPro" id="IPR036034">
    <property type="entry name" value="PDZ_sf"/>
</dbReference>
<dbReference type="CDD" id="cd05483">
    <property type="entry name" value="retropepsin_like_bacteria"/>
    <property type="match status" value="1"/>
</dbReference>
<dbReference type="InterPro" id="IPR001478">
    <property type="entry name" value="PDZ"/>
</dbReference>
<dbReference type="GO" id="GO:0006508">
    <property type="term" value="P:proteolysis"/>
    <property type="evidence" value="ECO:0007669"/>
    <property type="project" value="UniProtKB-KW"/>
</dbReference>
<evidence type="ECO:0000313" key="3">
    <source>
        <dbReference type="EMBL" id="TDW99657.1"/>
    </source>
</evidence>
<dbReference type="RefSeq" id="WP_133990540.1">
    <property type="nucleotide sequence ID" value="NZ_SODV01000001.1"/>
</dbReference>
<sequence length="402" mass="45426">MSPRLLLRCSISLLTILAVDPCVAQSRTEDEFPPAKFITRFPYQQFSGGIMVVRATIDDFPDTLNFIMDTGSGGISLDSLTAERHHLKTILSDKTVKGIAGIKPVRYVYHQTLHLPGLTVDNMDFHTNDYEILSEVYGVQIDGIIGYSFLRQYILEVDNDSLMMKVYSPGRFRYPRGGWTLRPDFTTLPIIPLAIRDDHRCEDHFYFDTGAGLCFLMSKNFTADSAILDRKHKPVLTEAEGLGGKALMSLTVIKALHLGPYVFHQVPTYILDDEYNVTGYPGLGGLLGNDLLRRFNLVINYPFREIYIVPNGHYKDLFDYSYTGMSIYFIQGRVMITDVQKNSPASQAGIQSGDELFAVDNNFSHNIQVYKNLLQNAGNKIRLIVFRDGQPQLITLKIRKIS</sequence>
<dbReference type="AlphaFoldDB" id="A0A4R8DPL8"/>
<reference evidence="3 4" key="1">
    <citation type="submission" date="2019-03" db="EMBL/GenBank/DDBJ databases">
        <title>Genomic Encyclopedia of Type Strains, Phase IV (KMG-IV): sequencing the most valuable type-strain genomes for metagenomic binning, comparative biology and taxonomic classification.</title>
        <authorList>
            <person name="Goeker M."/>
        </authorList>
    </citation>
    <scope>NUCLEOTIDE SEQUENCE [LARGE SCALE GENOMIC DNA]</scope>
    <source>
        <strain evidence="3 4">DSM 100059</strain>
    </source>
</reference>
<protein>
    <submittedName>
        <fullName evidence="3">Aspartyl protease</fullName>
    </submittedName>
</protein>
<dbReference type="Pfam" id="PF17820">
    <property type="entry name" value="PDZ_6"/>
    <property type="match status" value="1"/>
</dbReference>
<evidence type="ECO:0000256" key="1">
    <source>
        <dbReference type="SAM" id="SignalP"/>
    </source>
</evidence>
<feature type="chain" id="PRO_5020845655" evidence="1">
    <location>
        <begin position="25"/>
        <end position="402"/>
    </location>
</feature>
<keyword evidence="1" id="KW-0732">Signal</keyword>
<organism evidence="3 4">
    <name type="scientific">Dinghuibacter silviterrae</name>
    <dbReference type="NCBI Taxonomy" id="1539049"/>
    <lineage>
        <taxon>Bacteria</taxon>
        <taxon>Pseudomonadati</taxon>
        <taxon>Bacteroidota</taxon>
        <taxon>Chitinophagia</taxon>
        <taxon>Chitinophagales</taxon>
        <taxon>Chitinophagaceae</taxon>
        <taxon>Dinghuibacter</taxon>
    </lineage>
</organism>
<keyword evidence="3" id="KW-0645">Protease</keyword>
<dbReference type="Gene3D" id="2.40.70.10">
    <property type="entry name" value="Acid Proteases"/>
    <property type="match status" value="2"/>
</dbReference>
<dbReference type="SUPFAM" id="SSF50156">
    <property type="entry name" value="PDZ domain-like"/>
    <property type="match status" value="1"/>
</dbReference>
<dbReference type="EMBL" id="SODV01000001">
    <property type="protein sequence ID" value="TDW99657.1"/>
    <property type="molecule type" value="Genomic_DNA"/>
</dbReference>
<proteinExistence type="predicted"/>
<dbReference type="SMART" id="SM00228">
    <property type="entry name" value="PDZ"/>
    <property type="match status" value="1"/>
</dbReference>
<dbReference type="Pfam" id="PF13650">
    <property type="entry name" value="Asp_protease_2"/>
    <property type="match status" value="2"/>
</dbReference>
<dbReference type="Gene3D" id="2.30.42.10">
    <property type="match status" value="1"/>
</dbReference>
<dbReference type="InterPro" id="IPR021109">
    <property type="entry name" value="Peptidase_aspartic_dom_sf"/>
</dbReference>
<comment type="caution">
    <text evidence="3">The sequence shown here is derived from an EMBL/GenBank/DDBJ whole genome shotgun (WGS) entry which is preliminary data.</text>
</comment>
<evidence type="ECO:0000313" key="4">
    <source>
        <dbReference type="Proteomes" id="UP000294498"/>
    </source>
</evidence>
<dbReference type="InterPro" id="IPR034122">
    <property type="entry name" value="Retropepsin-like_bacterial"/>
</dbReference>
<dbReference type="PROSITE" id="PS50106">
    <property type="entry name" value="PDZ"/>
    <property type="match status" value="1"/>
</dbReference>
<evidence type="ECO:0000259" key="2">
    <source>
        <dbReference type="PROSITE" id="PS50106"/>
    </source>
</evidence>
<dbReference type="InterPro" id="IPR041489">
    <property type="entry name" value="PDZ_6"/>
</dbReference>
<gene>
    <name evidence="3" type="ORF">EDB95_0667</name>
</gene>
<dbReference type="OrthoDB" id="3521766at2"/>
<feature type="signal peptide" evidence="1">
    <location>
        <begin position="1"/>
        <end position="24"/>
    </location>
</feature>